<dbReference type="EMBL" id="AVOT02041685">
    <property type="protein sequence ID" value="MBW0537052.1"/>
    <property type="molecule type" value="Genomic_DNA"/>
</dbReference>
<dbReference type="Proteomes" id="UP000765509">
    <property type="component" value="Unassembled WGS sequence"/>
</dbReference>
<keyword evidence="3" id="KW-1185">Reference proteome</keyword>
<evidence type="ECO:0000313" key="3">
    <source>
        <dbReference type="Proteomes" id="UP000765509"/>
    </source>
</evidence>
<name>A0A9Q3FEW7_9BASI</name>
<protein>
    <submittedName>
        <fullName evidence="2">Uncharacterized protein</fullName>
    </submittedName>
</protein>
<gene>
    <name evidence="2" type="ORF">O181_076767</name>
</gene>
<comment type="caution">
    <text evidence="2">The sequence shown here is derived from an EMBL/GenBank/DDBJ whole genome shotgun (WGS) entry which is preliminary data.</text>
</comment>
<accession>A0A9Q3FEW7</accession>
<sequence length="129" mass="14671">MRFPHHYPYSQPSLRSSAHHEEFEQMKNEISQCDEVIARLMQQAGNKAGDKNNNMESDCQEKDKGKGCFKSSQNQLPKSANPSGSSRRGKPTTTAHPLHRRPASSIKHNPIQILMQDAPPNFKYTKLRK</sequence>
<reference evidence="2" key="1">
    <citation type="submission" date="2021-03" db="EMBL/GenBank/DDBJ databases">
        <title>Draft genome sequence of rust myrtle Austropuccinia psidii MF-1, a brazilian biotype.</title>
        <authorList>
            <person name="Quecine M.C."/>
            <person name="Pachon D.M.R."/>
            <person name="Bonatelli M.L."/>
            <person name="Correr F.H."/>
            <person name="Franceschini L.M."/>
            <person name="Leite T.F."/>
            <person name="Margarido G.R.A."/>
            <person name="Almeida C.A."/>
            <person name="Ferrarezi J.A."/>
            <person name="Labate C.A."/>
        </authorList>
    </citation>
    <scope>NUCLEOTIDE SEQUENCE</scope>
    <source>
        <strain evidence="2">MF-1</strain>
    </source>
</reference>
<feature type="compositionally biased region" description="Basic and acidic residues" evidence="1">
    <location>
        <begin position="18"/>
        <end position="27"/>
    </location>
</feature>
<dbReference type="AlphaFoldDB" id="A0A9Q3FEW7"/>
<organism evidence="2 3">
    <name type="scientific">Austropuccinia psidii MF-1</name>
    <dbReference type="NCBI Taxonomy" id="1389203"/>
    <lineage>
        <taxon>Eukaryota</taxon>
        <taxon>Fungi</taxon>
        <taxon>Dikarya</taxon>
        <taxon>Basidiomycota</taxon>
        <taxon>Pucciniomycotina</taxon>
        <taxon>Pucciniomycetes</taxon>
        <taxon>Pucciniales</taxon>
        <taxon>Sphaerophragmiaceae</taxon>
        <taxon>Austropuccinia</taxon>
    </lineage>
</organism>
<feature type="compositionally biased region" description="Polar residues" evidence="1">
    <location>
        <begin position="70"/>
        <end position="95"/>
    </location>
</feature>
<feature type="region of interest" description="Disordered" evidence="1">
    <location>
        <begin position="42"/>
        <end position="129"/>
    </location>
</feature>
<feature type="region of interest" description="Disordered" evidence="1">
    <location>
        <begin position="1"/>
        <end position="27"/>
    </location>
</feature>
<proteinExistence type="predicted"/>
<evidence type="ECO:0000256" key="1">
    <source>
        <dbReference type="SAM" id="MobiDB-lite"/>
    </source>
</evidence>
<evidence type="ECO:0000313" key="2">
    <source>
        <dbReference type="EMBL" id="MBW0537052.1"/>
    </source>
</evidence>